<feature type="region of interest" description="Disordered" evidence="1">
    <location>
        <begin position="297"/>
        <end position="320"/>
    </location>
</feature>
<feature type="compositionally biased region" description="Basic residues" evidence="1">
    <location>
        <begin position="12"/>
        <end position="21"/>
    </location>
</feature>
<comment type="caution">
    <text evidence="3">The sequence shown here is derived from an EMBL/GenBank/DDBJ whole genome shotgun (WGS) entry which is preliminary data.</text>
</comment>
<dbReference type="InterPro" id="IPR013721">
    <property type="entry name" value="STAG"/>
</dbReference>
<dbReference type="Proteomes" id="UP000217199">
    <property type="component" value="Unassembled WGS sequence"/>
</dbReference>
<proteinExistence type="predicted"/>
<protein>
    <submittedName>
        <fullName evidence="3">Cohesin subunit</fullName>
    </submittedName>
</protein>
<feature type="compositionally biased region" description="Basic residues" evidence="1">
    <location>
        <begin position="65"/>
        <end position="79"/>
    </location>
</feature>
<evidence type="ECO:0000259" key="2">
    <source>
        <dbReference type="PROSITE" id="PS51425"/>
    </source>
</evidence>
<name>A0A286UEG1_9AGAM</name>
<dbReference type="GO" id="GO:0005634">
    <property type="term" value="C:nucleus"/>
    <property type="evidence" value="ECO:0007669"/>
    <property type="project" value="TreeGrafter"/>
</dbReference>
<accession>A0A286UEG1</accession>
<dbReference type="SUPFAM" id="SSF48371">
    <property type="entry name" value="ARM repeat"/>
    <property type="match status" value="1"/>
</dbReference>
<dbReference type="InterPro" id="IPR020839">
    <property type="entry name" value="SCD"/>
</dbReference>
<feature type="compositionally biased region" description="Acidic residues" evidence="1">
    <location>
        <begin position="1380"/>
        <end position="1389"/>
    </location>
</feature>
<feature type="region of interest" description="Disordered" evidence="1">
    <location>
        <begin position="967"/>
        <end position="1006"/>
    </location>
</feature>
<feature type="region of interest" description="Disordered" evidence="1">
    <location>
        <begin position="1"/>
        <end position="124"/>
    </location>
</feature>
<evidence type="ECO:0000313" key="3">
    <source>
        <dbReference type="EMBL" id="PAV17894.1"/>
    </source>
</evidence>
<dbReference type="Pfam" id="PF24571">
    <property type="entry name" value="HEAT_SCC3-SA"/>
    <property type="match status" value="1"/>
</dbReference>
<dbReference type="InParanoid" id="A0A286UEG1"/>
<feature type="compositionally biased region" description="Basic and acidic residues" evidence="1">
    <location>
        <begin position="967"/>
        <end position="976"/>
    </location>
</feature>
<dbReference type="GO" id="GO:0000785">
    <property type="term" value="C:chromatin"/>
    <property type="evidence" value="ECO:0007669"/>
    <property type="project" value="TreeGrafter"/>
</dbReference>
<evidence type="ECO:0000313" key="4">
    <source>
        <dbReference type="Proteomes" id="UP000217199"/>
    </source>
</evidence>
<dbReference type="GO" id="GO:0007062">
    <property type="term" value="P:sister chromatid cohesion"/>
    <property type="evidence" value="ECO:0007669"/>
    <property type="project" value="UniProtKB-ARBA"/>
</dbReference>
<feature type="region of interest" description="Disordered" evidence="1">
    <location>
        <begin position="1249"/>
        <end position="1412"/>
    </location>
</feature>
<keyword evidence="4" id="KW-1185">Reference proteome</keyword>
<evidence type="ECO:0000256" key="1">
    <source>
        <dbReference type="SAM" id="MobiDB-lite"/>
    </source>
</evidence>
<feature type="compositionally biased region" description="Polar residues" evidence="1">
    <location>
        <begin position="538"/>
        <end position="554"/>
    </location>
</feature>
<dbReference type="Pfam" id="PF21581">
    <property type="entry name" value="SCD"/>
    <property type="match status" value="1"/>
</dbReference>
<dbReference type="STRING" id="2282107.A0A286UEG1"/>
<sequence length="1412" mass="158398">MSDVERTPAPRRSVREKKRAQKFTLSTPSKRRRTEEIDDETDASDVEVHGYDEGDDDGDDYAAPRKLRGGTRGRGRGRGKAGGPSIPRKHRTVKVSESGKTPTRRQRKPTDKHTNNQTPYSEAKIADDNTLFNSILNPVAALQSTIEDFLESFQQAQNPALADIINCVLRSCGSNDSVDADRVVDYDGIVDALDDFTEVLKENEAPTYPLTSKHPQFKKFRKSLSEFLARLVQSAAELKVLYTSDLLMTIQAWVIAMSSSQLRSFRHTATVIALEIETALCEVAALVEKEAELVTRQKDTERKRTSKSKGTASNREKELNAKSLEVKERRSKLAEFLKEFFDGVFIHRYRDLDPNIRAECVHSMGNWLKKFPGHFLDGQYLRYIGWVLSDANTHVRLEAVKSLIPLYMKEDFIVSLTSFTDRFKPRLVEMATGDTEVAVRVAAVQVLSAIDTQGLLEENQRSVLCLLVFDTDIKVRRAVSNFVRGVLEDETEQRLVGKRQPTENERKRANLKALAKHLVEWSRKLDQENAVGEDTTDGELSSQDELPSGNTSMRSIGTIPAEQKGRIALAVESLWNDVEAIGDWESMLELLLLDHSAGTDTSQGSSRRKKAKKVVDDLLVDEAWRLDESEEAILLEVLVASLRKVKSETSSLKKGEEDNVSSELTRELIKSLPNLITKHQTDENRISNVLLIPEIMDIDLYLEMRMTNAYESLWDDVTKQFLTHSSSGVLTNAISTIRHFMGTTSLANINSTKILELEDELASSLRDTIGGRDELEVTTFKDDEALALGAICARLCALSGIRDLTAWMEEDEGGKQSSAWDIICALAERGRLGYKEEELMVDRALQLLTLHLIWKARQLMHSMEIDEKLQESLREQRQALLEKLEEFAIGDRSNTLLSVKRSAFQNLLTLYTLFANNSGAVETSIEGDSFPASPLASLSLSMNDEIQYRCAGFIQAEIERYAEELEAELPSRPREPTDDENETGNETTGEVTVEKEKKGRKGKGKSDTGISIPMDVIRSKSHLEREYIFTSTIAAFLRVLRAGIIQPQHGVVLLTHYGRLGPAFDLSTKLMVDILREEGMVRENGQLVVDVIIRALRESFTLYLDRIVETTEHTLSLAKALSSCLIVRGAQLSVLRKLPSEHVIAIQTTLVSWAIKKFSVYDNMKNKRGRLASLMFFKALQHLLVGIEPGDALKIKAHLEQDIAKLGIEVPVSAKMWDPYRSYEKRLTNATTKTLKERAGRVIQAKGTEILTEDETDEDRVEDMILEDEPGYINNDKNGLELGREGPQKRSTSQSQDETQNRSLVSESGVNENTDGGNETRSELTQLSDDEHMEAPSPDKDLSTNGAVIPPSLSPPASHIYQSTPKPKQGSKKRGRESEAETPDDEVLAEDSRDESVPQAMEIVIRRKRVRH</sequence>
<dbReference type="InterPro" id="IPR011989">
    <property type="entry name" value="ARM-like"/>
</dbReference>
<dbReference type="EMBL" id="NBII01000006">
    <property type="protein sequence ID" value="PAV17894.1"/>
    <property type="molecule type" value="Genomic_DNA"/>
</dbReference>
<feature type="compositionally biased region" description="Basic and acidic residues" evidence="1">
    <location>
        <begin position="1329"/>
        <end position="1342"/>
    </location>
</feature>
<dbReference type="PROSITE" id="PS51425">
    <property type="entry name" value="SCD"/>
    <property type="match status" value="1"/>
</dbReference>
<dbReference type="GO" id="GO:0003682">
    <property type="term" value="F:chromatin binding"/>
    <property type="evidence" value="ECO:0007669"/>
    <property type="project" value="TreeGrafter"/>
</dbReference>
<dbReference type="PANTHER" id="PTHR11199">
    <property type="entry name" value="STROMAL ANTIGEN"/>
    <property type="match status" value="1"/>
</dbReference>
<dbReference type="Gene3D" id="1.25.10.10">
    <property type="entry name" value="Leucine-rich Repeat Variant"/>
    <property type="match status" value="1"/>
</dbReference>
<dbReference type="InterPro" id="IPR039662">
    <property type="entry name" value="Cohesin_Scc3/SA"/>
</dbReference>
<organism evidence="3 4">
    <name type="scientific">Pyrrhoderma noxium</name>
    <dbReference type="NCBI Taxonomy" id="2282107"/>
    <lineage>
        <taxon>Eukaryota</taxon>
        <taxon>Fungi</taxon>
        <taxon>Dikarya</taxon>
        <taxon>Basidiomycota</taxon>
        <taxon>Agaricomycotina</taxon>
        <taxon>Agaricomycetes</taxon>
        <taxon>Hymenochaetales</taxon>
        <taxon>Hymenochaetaceae</taxon>
        <taxon>Pyrrhoderma</taxon>
    </lineage>
</organism>
<dbReference type="GO" id="GO:0008278">
    <property type="term" value="C:cohesin complex"/>
    <property type="evidence" value="ECO:0007669"/>
    <property type="project" value="TreeGrafter"/>
</dbReference>
<reference evidence="3 4" key="1">
    <citation type="journal article" date="2017" name="Mol. Ecol.">
        <title>Comparative and population genomic landscape of Phellinus noxius: A hypervariable fungus causing root rot in trees.</title>
        <authorList>
            <person name="Chung C.L."/>
            <person name="Lee T.J."/>
            <person name="Akiba M."/>
            <person name="Lee H.H."/>
            <person name="Kuo T.H."/>
            <person name="Liu D."/>
            <person name="Ke H.M."/>
            <person name="Yokoi T."/>
            <person name="Roa M.B."/>
            <person name="Lu M.J."/>
            <person name="Chang Y.Y."/>
            <person name="Ann P.J."/>
            <person name="Tsai J.N."/>
            <person name="Chen C.Y."/>
            <person name="Tzean S.S."/>
            <person name="Ota Y."/>
            <person name="Hattori T."/>
            <person name="Sahashi N."/>
            <person name="Liou R.F."/>
            <person name="Kikuchi T."/>
            <person name="Tsai I.J."/>
        </authorList>
    </citation>
    <scope>NUCLEOTIDE SEQUENCE [LARGE SCALE GENOMIC DNA]</scope>
    <source>
        <strain evidence="3 4">FFPRI411160</strain>
    </source>
</reference>
<feature type="compositionally biased region" description="Polar residues" evidence="1">
    <location>
        <begin position="1289"/>
        <end position="1327"/>
    </location>
</feature>
<dbReference type="InterPro" id="IPR056396">
    <property type="entry name" value="HEAT_SCC3-SA"/>
</dbReference>
<feature type="region of interest" description="Disordered" evidence="1">
    <location>
        <begin position="527"/>
        <end position="554"/>
    </location>
</feature>
<dbReference type="OrthoDB" id="498590at2759"/>
<gene>
    <name evidence="3" type="ORF">PNOK_0638000</name>
</gene>
<dbReference type="Pfam" id="PF08514">
    <property type="entry name" value="STAG"/>
    <property type="match status" value="1"/>
</dbReference>
<feature type="domain" description="SCD" evidence="2">
    <location>
        <begin position="345"/>
        <end position="430"/>
    </location>
</feature>
<feature type="compositionally biased region" description="Basic and acidic residues" evidence="1">
    <location>
        <begin position="1278"/>
        <end position="1288"/>
    </location>
</feature>
<dbReference type="InterPro" id="IPR016024">
    <property type="entry name" value="ARM-type_fold"/>
</dbReference>
<dbReference type="FunCoup" id="A0A286UEG1">
    <property type="interactions" value="255"/>
</dbReference>
<dbReference type="PANTHER" id="PTHR11199:SF0">
    <property type="entry name" value="LD34181P-RELATED"/>
    <property type="match status" value="1"/>
</dbReference>
<feature type="compositionally biased region" description="Acidic residues" evidence="1">
    <location>
        <begin position="36"/>
        <end position="45"/>
    </location>
</feature>
<feature type="compositionally biased region" description="Acidic residues" evidence="1">
    <location>
        <begin position="1251"/>
        <end position="1270"/>
    </location>
</feature>